<comment type="catalytic activity">
    <reaction evidence="1 18">
        <text>2 a phenolic donor + H2O2 = 2 a phenolic radical donor + 2 H2O</text>
        <dbReference type="Rhea" id="RHEA:56136"/>
        <dbReference type="ChEBI" id="CHEBI:15377"/>
        <dbReference type="ChEBI" id="CHEBI:16240"/>
        <dbReference type="ChEBI" id="CHEBI:139520"/>
        <dbReference type="ChEBI" id="CHEBI:139521"/>
        <dbReference type="EC" id="1.11.1.7"/>
    </reaction>
</comment>
<evidence type="ECO:0000256" key="17">
    <source>
        <dbReference type="PIRSR" id="PIRSR600823-5"/>
    </source>
</evidence>
<dbReference type="InterPro" id="IPR033905">
    <property type="entry name" value="Secretory_peroxidase"/>
</dbReference>
<dbReference type="InterPro" id="IPR019794">
    <property type="entry name" value="Peroxidases_AS"/>
</dbReference>
<evidence type="ECO:0000259" key="19">
    <source>
        <dbReference type="PROSITE" id="PS50873"/>
    </source>
</evidence>
<dbReference type="Pfam" id="PF00141">
    <property type="entry name" value="peroxidase"/>
    <property type="match status" value="1"/>
</dbReference>
<evidence type="ECO:0000256" key="3">
    <source>
        <dbReference type="ARBA" id="ARBA00022559"/>
    </source>
</evidence>
<dbReference type="GO" id="GO:0020037">
    <property type="term" value="F:heme binding"/>
    <property type="evidence" value="ECO:0007669"/>
    <property type="project" value="UniProtKB-UniRule"/>
</dbReference>
<evidence type="ECO:0000313" key="21">
    <source>
        <dbReference type="EnsemblPlants" id="KQK07692"/>
    </source>
</evidence>
<evidence type="ECO:0000256" key="12">
    <source>
        <dbReference type="ARBA" id="ARBA00023324"/>
    </source>
</evidence>
<dbReference type="Proteomes" id="UP000008810">
    <property type="component" value="Chromosome 2"/>
</dbReference>
<dbReference type="GO" id="GO:0005576">
    <property type="term" value="C:extracellular region"/>
    <property type="evidence" value="ECO:0007669"/>
    <property type="project" value="UniProtKB-SubCell"/>
</dbReference>
<proteinExistence type="inferred from homology"/>
<feature type="signal peptide" evidence="18">
    <location>
        <begin position="1"/>
        <end position="35"/>
    </location>
</feature>
<feature type="binding site" evidence="14">
    <location>
        <position position="183"/>
    </location>
    <ligand>
        <name>substrate</name>
    </ligand>
</feature>
<feature type="domain" description="Plant heme peroxidase family profile" evidence="19">
    <location>
        <begin position="44"/>
        <end position="342"/>
    </location>
</feature>
<dbReference type="OMA" id="VRLKCNK"/>
<protein>
    <recommendedName>
        <fullName evidence="18">Peroxidase</fullName>
        <ecNumber evidence="18">1.11.1.7</ecNumber>
    </recommendedName>
</protein>
<comment type="cofactor">
    <cofactor evidence="15 18">
        <name>heme b</name>
        <dbReference type="ChEBI" id="CHEBI:60344"/>
    </cofactor>
    <text evidence="15 18">Binds 1 heme b (iron(II)-protoporphyrin IX) group per subunit.</text>
</comment>
<comment type="cofactor">
    <cofactor evidence="15 18">
        <name>Ca(2+)</name>
        <dbReference type="ChEBI" id="CHEBI:29108"/>
    </cofactor>
    <text evidence="15 18">Binds 2 calcium ions per subunit.</text>
</comment>
<evidence type="ECO:0000256" key="11">
    <source>
        <dbReference type="ARBA" id="ARBA00023283"/>
    </source>
</evidence>
<dbReference type="EnsemblPlants" id="KQK07692">
    <property type="protein sequence ID" value="KQK07692"/>
    <property type="gene ID" value="BRADI_2g37040v3"/>
</dbReference>
<dbReference type="GO" id="GO:0006950">
    <property type="term" value="P:response to stress"/>
    <property type="evidence" value="ECO:0000318"/>
    <property type="project" value="GO_Central"/>
</dbReference>
<dbReference type="eggNOG" id="ENOG502QPX7">
    <property type="taxonomic scope" value="Eukaryota"/>
</dbReference>
<evidence type="ECO:0000256" key="10">
    <source>
        <dbReference type="ARBA" id="ARBA00023180"/>
    </source>
</evidence>
<dbReference type="FunFam" id="1.10.520.10:FF:000001">
    <property type="entry name" value="Peroxidase"/>
    <property type="match status" value="1"/>
</dbReference>
<keyword evidence="5 15" id="KW-0479">Metal-binding</keyword>
<feature type="disulfide bond" evidence="17">
    <location>
        <begin position="220"/>
        <end position="248"/>
    </location>
</feature>
<dbReference type="Gene3D" id="1.10.520.10">
    <property type="match status" value="1"/>
</dbReference>
<feature type="binding site" evidence="15">
    <location>
        <position position="265"/>
    </location>
    <ligand>
        <name>Ca(2+)</name>
        <dbReference type="ChEBI" id="CHEBI:29108"/>
        <label>2</label>
    </ligand>
</feature>
<dbReference type="GO" id="GO:0042744">
    <property type="term" value="P:hydrogen peroxide catabolic process"/>
    <property type="evidence" value="ECO:0007669"/>
    <property type="project" value="UniProtKB-KW"/>
</dbReference>
<comment type="similarity">
    <text evidence="2">Belongs to the peroxidase family. Ascorbate peroxidase subfamily.</text>
</comment>
<dbReference type="GO" id="GO:0140825">
    <property type="term" value="F:lactoperoxidase activity"/>
    <property type="evidence" value="ECO:0007669"/>
    <property type="project" value="UniProtKB-EC"/>
</dbReference>
<dbReference type="PRINTS" id="PR00461">
    <property type="entry name" value="PLPEROXIDASE"/>
</dbReference>
<evidence type="ECO:0000256" key="13">
    <source>
        <dbReference type="PIRSR" id="PIRSR600823-1"/>
    </source>
</evidence>
<feature type="active site" description="Proton acceptor" evidence="13">
    <location>
        <position position="85"/>
    </location>
</feature>
<evidence type="ECO:0000256" key="4">
    <source>
        <dbReference type="ARBA" id="ARBA00022617"/>
    </source>
</evidence>
<name>I1HM81_BRADI</name>
<keyword evidence="3 18" id="KW-0575">Peroxidase</keyword>
<feature type="binding site" evidence="15">
    <location>
        <position position="108"/>
    </location>
    <ligand>
        <name>Ca(2+)</name>
        <dbReference type="ChEBI" id="CHEBI:29108"/>
        <label>1</label>
    </ligand>
</feature>
<dbReference type="FunFam" id="1.10.420.10:FF:000006">
    <property type="entry name" value="Peroxidase"/>
    <property type="match status" value="1"/>
</dbReference>
<keyword evidence="8 15" id="KW-0408">Iron</keyword>
<comment type="function">
    <text evidence="18">Removal of H(2)O(2), oxidation of toxic reductants, biosynthesis and degradation of lignin, suberization, auxin catabolism, response to environmental stresses such as wounding, pathogen attack and oxidative stress.</text>
</comment>
<dbReference type="PROSITE" id="PS00436">
    <property type="entry name" value="PEROXIDASE_2"/>
    <property type="match status" value="1"/>
</dbReference>
<keyword evidence="6 15" id="KW-0106">Calcium</keyword>
<evidence type="ECO:0000256" key="16">
    <source>
        <dbReference type="PIRSR" id="PIRSR600823-4"/>
    </source>
</evidence>
<feature type="binding site" evidence="15">
    <location>
        <position position="270"/>
    </location>
    <ligand>
        <name>Ca(2+)</name>
        <dbReference type="ChEBI" id="CHEBI:29108"/>
        <label>2</label>
    </ligand>
</feature>
<dbReference type="RefSeq" id="XP_003568993.1">
    <property type="nucleotide sequence ID" value="XM_003568945.4"/>
</dbReference>
<dbReference type="PANTHER" id="PTHR31517">
    <property type="match status" value="1"/>
</dbReference>
<dbReference type="HOGENOM" id="CLU_010543_0_1_1"/>
<feature type="chain" id="PRO_5013982705" description="Peroxidase" evidence="18">
    <location>
        <begin position="36"/>
        <end position="342"/>
    </location>
</feature>
<dbReference type="SUPFAM" id="SSF48113">
    <property type="entry name" value="Heme-dependent peroxidases"/>
    <property type="match status" value="1"/>
</dbReference>
<evidence type="ECO:0000256" key="18">
    <source>
        <dbReference type="RuleBase" id="RU362060"/>
    </source>
</evidence>
<dbReference type="STRING" id="15368.I1HM81"/>
<dbReference type="OrthoDB" id="2113341at2759"/>
<evidence type="ECO:0000256" key="14">
    <source>
        <dbReference type="PIRSR" id="PIRSR600823-2"/>
    </source>
</evidence>
<dbReference type="PROSITE" id="PS00435">
    <property type="entry name" value="PEROXIDASE_1"/>
    <property type="match status" value="1"/>
</dbReference>
<feature type="disulfide bond" evidence="17">
    <location>
        <begin position="141"/>
        <end position="338"/>
    </location>
</feature>
<keyword evidence="9 17" id="KW-1015">Disulfide bond</keyword>
<dbReference type="GO" id="GO:0004601">
    <property type="term" value="F:peroxidase activity"/>
    <property type="evidence" value="ECO:0000318"/>
    <property type="project" value="GO_Central"/>
</dbReference>
<evidence type="ECO:0000313" key="20">
    <source>
        <dbReference type="EMBL" id="KQK07692.1"/>
    </source>
</evidence>
<dbReference type="KEGG" id="bdi:100843658"/>
<dbReference type="GO" id="GO:0009505">
    <property type="term" value="C:plant-type cell wall"/>
    <property type="evidence" value="ECO:0000318"/>
    <property type="project" value="GO_Central"/>
</dbReference>
<feature type="site" description="Transition state stabilizer" evidence="16">
    <location>
        <position position="81"/>
    </location>
</feature>
<organism evidence="20">
    <name type="scientific">Brachypodium distachyon</name>
    <name type="common">Purple false brome</name>
    <name type="synonym">Trachynia distachya</name>
    <dbReference type="NCBI Taxonomy" id="15368"/>
    <lineage>
        <taxon>Eukaryota</taxon>
        <taxon>Viridiplantae</taxon>
        <taxon>Streptophyta</taxon>
        <taxon>Embryophyta</taxon>
        <taxon>Tracheophyta</taxon>
        <taxon>Spermatophyta</taxon>
        <taxon>Magnoliopsida</taxon>
        <taxon>Liliopsida</taxon>
        <taxon>Poales</taxon>
        <taxon>Poaceae</taxon>
        <taxon>BOP clade</taxon>
        <taxon>Pooideae</taxon>
        <taxon>Stipodae</taxon>
        <taxon>Brachypodieae</taxon>
        <taxon>Brachypodium</taxon>
    </lineage>
</organism>
<keyword evidence="11" id="KW-0873">Pyrrolidone carboxylic acid</keyword>
<keyword evidence="22" id="KW-1185">Reference proteome</keyword>
<dbReference type="InterPro" id="IPR000823">
    <property type="entry name" value="Peroxidase_pln"/>
</dbReference>
<feature type="binding site" evidence="15">
    <location>
        <position position="89"/>
    </location>
    <ligand>
        <name>Ca(2+)</name>
        <dbReference type="ChEBI" id="CHEBI:29108"/>
        <label>1</label>
    </ligand>
</feature>
<keyword evidence="18" id="KW-0964">Secreted</keyword>
<sequence>MDSRGGVGDARRVSSVLNAMVLLAWACSFLGGADAQAQAQAQAKLDVGYYNGSCPDAEDLVTTIVHASIRMDPGNGPGLIRLFFHDCFVRGCDASVLLDDPTGNSTAEKDAPPNFPSLRGFGVIDRAKRVVERRCPGTVSCADILAFAARDASRIMGGVKYSVPAGRLDGRVSRSAEALNNLPPASSNITRLVSLFKSKNLTADDMVTLSGAHSIGRSHCSSFTSRLYPRIDATLNVTLGKALRAGKCPAATGRLDRVVQLDHVTPLMLDTQYYVNVGNHEVLFGSDQALTDRTDTARLVAAYAGNRKLWSRRFGEAMVQMGYADVLTGPPGEIRKVCSRVN</sequence>
<dbReference type="InterPro" id="IPR019793">
    <property type="entry name" value="Peroxidases_heam-ligand_BS"/>
</dbReference>
<evidence type="ECO:0000256" key="15">
    <source>
        <dbReference type="PIRSR" id="PIRSR600823-3"/>
    </source>
</evidence>
<evidence type="ECO:0000256" key="6">
    <source>
        <dbReference type="ARBA" id="ARBA00022837"/>
    </source>
</evidence>
<evidence type="ECO:0000256" key="7">
    <source>
        <dbReference type="ARBA" id="ARBA00023002"/>
    </source>
</evidence>
<feature type="binding site" evidence="15">
    <location>
        <position position="91"/>
    </location>
    <ligand>
        <name>Ca(2+)</name>
        <dbReference type="ChEBI" id="CHEBI:29108"/>
        <label>1</label>
    </ligand>
</feature>
<dbReference type="AlphaFoldDB" id="I1HM81"/>
<evidence type="ECO:0000313" key="22">
    <source>
        <dbReference type="Proteomes" id="UP000008810"/>
    </source>
</evidence>
<evidence type="ECO:0000256" key="1">
    <source>
        <dbReference type="ARBA" id="ARBA00000189"/>
    </source>
</evidence>
<feature type="binding site" evidence="15">
    <location>
        <position position="93"/>
    </location>
    <ligand>
        <name>Ca(2+)</name>
        <dbReference type="ChEBI" id="CHEBI:29108"/>
        <label>1</label>
    </ligand>
</feature>
<feature type="disulfide bond" evidence="17">
    <location>
        <begin position="87"/>
        <end position="92"/>
    </location>
</feature>
<dbReference type="CDD" id="cd00693">
    <property type="entry name" value="secretory_peroxidase"/>
    <property type="match status" value="1"/>
</dbReference>
<reference evidence="20" key="2">
    <citation type="submission" date="2017-06" db="EMBL/GenBank/DDBJ databases">
        <title>WGS assembly of Brachypodium distachyon.</title>
        <authorList>
            <consortium name="The International Brachypodium Initiative"/>
            <person name="Lucas S."/>
            <person name="Harmon-Smith M."/>
            <person name="Lail K."/>
            <person name="Tice H."/>
            <person name="Grimwood J."/>
            <person name="Bruce D."/>
            <person name="Barry K."/>
            <person name="Shu S."/>
            <person name="Lindquist E."/>
            <person name="Wang M."/>
            <person name="Pitluck S."/>
            <person name="Vogel J.P."/>
            <person name="Garvin D.F."/>
            <person name="Mockler T.C."/>
            <person name="Schmutz J."/>
            <person name="Rokhsar D."/>
            <person name="Bevan M.W."/>
        </authorList>
    </citation>
    <scope>NUCLEOTIDE SEQUENCE</scope>
    <source>
        <strain evidence="20">Bd21</strain>
    </source>
</reference>
<dbReference type="PANTHER" id="PTHR31517:SF84">
    <property type="entry name" value="PEROXIDASE"/>
    <property type="match status" value="1"/>
</dbReference>
<dbReference type="PROSITE" id="PS50873">
    <property type="entry name" value="PEROXIDASE_4"/>
    <property type="match status" value="1"/>
</dbReference>
<dbReference type="Gene3D" id="1.10.420.10">
    <property type="entry name" value="Peroxidase, domain 2"/>
    <property type="match status" value="1"/>
</dbReference>
<gene>
    <name evidence="21" type="primary">LOC100843658</name>
    <name evidence="20" type="ORF">BRADI_2g37040v3</name>
</gene>
<dbReference type="EMBL" id="CM000881">
    <property type="protein sequence ID" value="KQK07692.1"/>
    <property type="molecule type" value="Genomic_DNA"/>
</dbReference>
<reference evidence="21" key="3">
    <citation type="submission" date="2018-08" db="UniProtKB">
        <authorList>
            <consortium name="EnsemblPlants"/>
        </authorList>
    </citation>
    <scope>IDENTIFICATION</scope>
    <source>
        <strain evidence="21">cv. Bd21</strain>
    </source>
</reference>
<evidence type="ECO:0000256" key="9">
    <source>
        <dbReference type="ARBA" id="ARBA00023157"/>
    </source>
</evidence>
<accession>I1HM81</accession>
<dbReference type="InterPro" id="IPR002016">
    <property type="entry name" value="Haem_peroxidase"/>
</dbReference>
<reference evidence="20 21" key="1">
    <citation type="journal article" date="2010" name="Nature">
        <title>Genome sequencing and analysis of the model grass Brachypodium distachyon.</title>
        <authorList>
            <consortium name="International Brachypodium Initiative"/>
        </authorList>
    </citation>
    <scope>NUCLEOTIDE SEQUENCE [LARGE SCALE GENOMIC DNA]</scope>
    <source>
        <strain evidence="20">Bd21</strain>
        <strain evidence="21">cv. Bd21</strain>
    </source>
</reference>
<dbReference type="InterPro" id="IPR010255">
    <property type="entry name" value="Haem_peroxidase_sf"/>
</dbReference>
<evidence type="ECO:0000256" key="8">
    <source>
        <dbReference type="ARBA" id="ARBA00023004"/>
    </source>
</evidence>
<feature type="binding site" description="axial binding residue" evidence="15">
    <location>
        <position position="213"/>
    </location>
    <ligand>
        <name>heme b</name>
        <dbReference type="ChEBI" id="CHEBI:60344"/>
    </ligand>
    <ligandPart>
        <name>Fe</name>
        <dbReference type="ChEBI" id="CHEBI:18248"/>
    </ligandPart>
</feature>
<evidence type="ECO:0000256" key="5">
    <source>
        <dbReference type="ARBA" id="ARBA00022723"/>
    </source>
</evidence>
<feature type="binding site" evidence="15">
    <location>
        <position position="262"/>
    </location>
    <ligand>
        <name>Ca(2+)</name>
        <dbReference type="ChEBI" id="CHEBI:29108"/>
        <label>2</label>
    </ligand>
</feature>
<dbReference type="PRINTS" id="PR00458">
    <property type="entry name" value="PEROXIDASE"/>
</dbReference>
<dbReference type="GeneID" id="100843658"/>
<comment type="similarity">
    <text evidence="18">Belongs to the peroxidase family. Classical plant (class III) peroxidase subfamily.</text>
</comment>
<dbReference type="EC" id="1.11.1.7" evidence="18"/>
<feature type="disulfide bond" evidence="17">
    <location>
        <begin position="54"/>
        <end position="135"/>
    </location>
</feature>
<keyword evidence="18" id="KW-0732">Signal</keyword>
<evidence type="ECO:0000256" key="2">
    <source>
        <dbReference type="ARBA" id="ARBA00006873"/>
    </source>
</evidence>
<dbReference type="GO" id="GO:0046872">
    <property type="term" value="F:metal ion binding"/>
    <property type="evidence" value="ECO:0007669"/>
    <property type="project" value="UniProtKB-UniRule"/>
</dbReference>
<feature type="binding site" evidence="15">
    <location>
        <position position="95"/>
    </location>
    <ligand>
        <name>Ca(2+)</name>
        <dbReference type="ChEBI" id="CHEBI:29108"/>
        <label>1</label>
    </ligand>
</feature>
<keyword evidence="12 18" id="KW-0376">Hydrogen peroxide</keyword>
<dbReference type="GO" id="GO:0006979">
    <property type="term" value="P:response to oxidative stress"/>
    <property type="evidence" value="ECO:0007669"/>
    <property type="project" value="UniProtKB-UniRule"/>
</dbReference>
<keyword evidence="4 18" id="KW-0349">Heme</keyword>
<keyword evidence="7 18" id="KW-0560">Oxidoreductase</keyword>
<comment type="subcellular location">
    <subcellularLocation>
        <location evidence="18">Secreted</location>
    </subcellularLocation>
</comment>
<dbReference type="Gramene" id="KQK07692">
    <property type="protein sequence ID" value="KQK07692"/>
    <property type="gene ID" value="BRADI_2g37040v3"/>
</dbReference>
<keyword evidence="10" id="KW-0325">Glycoprotein</keyword>
<feature type="binding site" evidence="15">
    <location>
        <position position="86"/>
    </location>
    <ligand>
        <name>Ca(2+)</name>
        <dbReference type="ChEBI" id="CHEBI:29108"/>
        <label>1</label>
    </ligand>
</feature>